<dbReference type="PROSITE" id="PS50005">
    <property type="entry name" value="TPR"/>
    <property type="match status" value="3"/>
</dbReference>
<organism evidence="3 4">
    <name type="scientific">Candidatus Auribacter fodinae</name>
    <dbReference type="NCBI Taxonomy" id="2093366"/>
    <lineage>
        <taxon>Bacteria</taxon>
        <taxon>Pseudomonadati</taxon>
        <taxon>Candidatus Auribacterota</taxon>
        <taxon>Candidatus Auribacteria</taxon>
        <taxon>Candidatus Auribacterales</taxon>
        <taxon>Candidatus Auribacteraceae</taxon>
        <taxon>Candidatus Auribacter</taxon>
    </lineage>
</organism>
<dbReference type="Pfam" id="PF13181">
    <property type="entry name" value="TPR_8"/>
    <property type="match status" value="1"/>
</dbReference>
<proteinExistence type="predicted"/>
<dbReference type="PANTHER" id="PTHR16214:SF3">
    <property type="entry name" value="TRANSMEMBRANE PROTEIN 260"/>
    <property type="match status" value="1"/>
</dbReference>
<keyword evidence="2" id="KW-1133">Transmembrane helix</keyword>
<evidence type="ECO:0000313" key="4">
    <source>
        <dbReference type="Proteomes" id="UP000266426"/>
    </source>
</evidence>
<feature type="transmembrane region" description="Helical" evidence="2">
    <location>
        <begin position="20"/>
        <end position="45"/>
    </location>
</feature>
<keyword evidence="1" id="KW-0802">TPR repeat</keyword>
<feature type="repeat" description="TPR" evidence="1">
    <location>
        <begin position="754"/>
        <end position="787"/>
    </location>
</feature>
<dbReference type="SMART" id="SM00028">
    <property type="entry name" value="TPR"/>
    <property type="match status" value="4"/>
</dbReference>
<dbReference type="InterPro" id="IPR011990">
    <property type="entry name" value="TPR-like_helical_dom_sf"/>
</dbReference>
<dbReference type="Proteomes" id="UP000266426">
    <property type="component" value="Unassembled WGS sequence"/>
</dbReference>
<dbReference type="EMBL" id="QZJZ01000071">
    <property type="protein sequence ID" value="RJP58098.1"/>
    <property type="molecule type" value="Genomic_DNA"/>
</dbReference>
<feature type="transmembrane region" description="Helical" evidence="2">
    <location>
        <begin position="209"/>
        <end position="226"/>
    </location>
</feature>
<feature type="transmembrane region" description="Helical" evidence="2">
    <location>
        <begin position="139"/>
        <end position="158"/>
    </location>
</feature>
<feature type="transmembrane region" description="Helical" evidence="2">
    <location>
        <begin position="331"/>
        <end position="351"/>
    </location>
</feature>
<keyword evidence="2" id="KW-0472">Membrane</keyword>
<feature type="transmembrane region" description="Helical" evidence="2">
    <location>
        <begin position="113"/>
        <end position="132"/>
    </location>
</feature>
<dbReference type="Pfam" id="PF11028">
    <property type="entry name" value="TMEM260-like"/>
    <property type="match status" value="1"/>
</dbReference>
<feature type="transmembrane region" description="Helical" evidence="2">
    <location>
        <begin position="283"/>
        <end position="299"/>
    </location>
</feature>
<dbReference type="InterPro" id="IPR052724">
    <property type="entry name" value="GT117_domain-containing"/>
</dbReference>
<evidence type="ECO:0000256" key="2">
    <source>
        <dbReference type="SAM" id="Phobius"/>
    </source>
</evidence>
<feature type="repeat" description="TPR" evidence="1">
    <location>
        <begin position="548"/>
        <end position="581"/>
    </location>
</feature>
<name>A0A3A4R726_9BACT</name>
<dbReference type="Gene3D" id="1.25.40.10">
    <property type="entry name" value="Tetratricopeptide repeat domain"/>
    <property type="match status" value="3"/>
</dbReference>
<dbReference type="SUPFAM" id="SSF48452">
    <property type="entry name" value="TPR-like"/>
    <property type="match status" value="2"/>
</dbReference>
<protein>
    <submittedName>
        <fullName evidence="3">DUF2723 domain-containing protein</fullName>
    </submittedName>
</protein>
<dbReference type="AlphaFoldDB" id="A0A3A4R726"/>
<dbReference type="Pfam" id="PF14559">
    <property type="entry name" value="TPR_19"/>
    <property type="match status" value="1"/>
</dbReference>
<feature type="transmembrane region" description="Helical" evidence="2">
    <location>
        <begin position="363"/>
        <end position="381"/>
    </location>
</feature>
<evidence type="ECO:0000313" key="3">
    <source>
        <dbReference type="EMBL" id="RJP58098.1"/>
    </source>
</evidence>
<dbReference type="InterPro" id="IPR021280">
    <property type="entry name" value="TMEM260-like"/>
</dbReference>
<feature type="repeat" description="TPR" evidence="1">
    <location>
        <begin position="649"/>
        <end position="682"/>
    </location>
</feature>
<comment type="caution">
    <text evidence="3">The sequence shown here is derived from an EMBL/GenBank/DDBJ whole genome shotgun (WGS) entry which is preliminary data.</text>
</comment>
<feature type="transmembrane region" description="Helical" evidence="2">
    <location>
        <begin position="170"/>
        <end position="197"/>
    </location>
</feature>
<keyword evidence="2" id="KW-0812">Transmembrane</keyword>
<accession>A0A3A4R726</accession>
<evidence type="ECO:0000256" key="1">
    <source>
        <dbReference type="PROSITE-ProRule" id="PRU00339"/>
    </source>
</evidence>
<reference evidence="3 4" key="1">
    <citation type="journal article" date="2017" name="ISME J.">
        <title>Energy and carbon metabolisms in a deep terrestrial subsurface fluid microbial community.</title>
        <authorList>
            <person name="Momper L."/>
            <person name="Jungbluth S.P."/>
            <person name="Lee M.D."/>
            <person name="Amend J.P."/>
        </authorList>
    </citation>
    <scope>NUCLEOTIDE SEQUENCE [LARGE SCALE GENOMIC DNA]</scope>
    <source>
        <strain evidence="3">SURF_26</strain>
    </source>
</reference>
<sequence length="805" mass="92120">MDRHRVSGLFRKIPAFFSRFGAELFVFTITFAVYLKTLCPVIYVGDSGELTAAALSLGIAHPPGYPLYVILGKLFSIIIPGGPSAFEMNLFSAWWGSCSAVALYSVLKLLRLHRLTCACMALTLAFINPFWSQAVVARVYTLNSFLMLCTLACLIHWYTAGKEKSLARYFVFLGFGLANHTIAIITLPLFLVLTFSFSAFKTIYQPKKIMRYALAALPGLSLYLFLPLRALTSPAINWGNPGKHMNLMSFILRSEYWDRKYVHNIEDTVDVAVHYLSLIPKEFLYIGTLFIVIGVYAVFRQSKRIGLAVVLLYALNIYFMILHASRPDIYYWPRYIIPAFISVTVLLAFGLECMAGWLRKASFIRYAGILFPLALVIVNFHQNDRSRTVIAHEINTKILNSLPQNATLVAQGDNILFPISYFYHVKKMRRDLSLFELGMNELLPLEFHPKKNLTFFTHYQEFGLKELMFVPHGLVYQIATPDMIIPEYTDWDALSLSNLETEPVYFDYLCRCLAADYYFMIAATRHRQSFDNALPFYRKAGEIAYDNDVTHYNLGLVYQREGYLREAIAEFRKVVAIDKKNDKARQYISMLSQQLDQLVRYHLKKGSYTDSEYMLVIYKNNMDRLFKTGDILKAKEYAHKIINLTPDSGETYSNLATLCLLEGDYLGALDAYKKTLDSHPNNKAAQTNIENITAFITELNSLKIPENKNSLSQEQSDELVDELNRRLAKKLNEGKIHEAVFYAYTITGMSPDSAKAHHNLAALYMQMKLYPAAYEHFRRALAYSPDDEELQSSCKKAYGFLQQNR</sequence>
<feature type="transmembrane region" description="Helical" evidence="2">
    <location>
        <begin position="306"/>
        <end position="325"/>
    </location>
</feature>
<dbReference type="PROSITE" id="PS50293">
    <property type="entry name" value="TPR_REGION"/>
    <property type="match status" value="1"/>
</dbReference>
<gene>
    <name evidence="3" type="ORF">C4541_08705</name>
</gene>
<dbReference type="InterPro" id="IPR019734">
    <property type="entry name" value="TPR_rpt"/>
</dbReference>
<dbReference type="PANTHER" id="PTHR16214">
    <property type="entry name" value="TRANSMEMBRANE PROTEIN 260"/>
    <property type="match status" value="1"/>
</dbReference>